<evidence type="ECO:0000313" key="2">
    <source>
        <dbReference type="EMBL" id="SVC98564.1"/>
    </source>
</evidence>
<proteinExistence type="predicted"/>
<feature type="compositionally biased region" description="Basic and acidic residues" evidence="1">
    <location>
        <begin position="1"/>
        <end position="14"/>
    </location>
</feature>
<name>A0A382RLJ3_9ZZZZ</name>
<evidence type="ECO:0000256" key="1">
    <source>
        <dbReference type="SAM" id="MobiDB-lite"/>
    </source>
</evidence>
<sequence length="24" mass="2730">MFSDNERQRLEEHLSTSLGLGPVN</sequence>
<protein>
    <submittedName>
        <fullName evidence="2">Uncharacterized protein</fullName>
    </submittedName>
</protein>
<feature type="region of interest" description="Disordered" evidence="1">
    <location>
        <begin position="1"/>
        <end position="24"/>
    </location>
</feature>
<reference evidence="2" key="1">
    <citation type="submission" date="2018-05" db="EMBL/GenBank/DDBJ databases">
        <authorList>
            <person name="Lanie J.A."/>
            <person name="Ng W.-L."/>
            <person name="Kazmierczak K.M."/>
            <person name="Andrzejewski T.M."/>
            <person name="Davidsen T.M."/>
            <person name="Wayne K.J."/>
            <person name="Tettelin H."/>
            <person name="Glass J.I."/>
            <person name="Rusch D."/>
            <person name="Podicherti R."/>
            <person name="Tsui H.-C.T."/>
            <person name="Winkler M.E."/>
        </authorList>
    </citation>
    <scope>NUCLEOTIDE SEQUENCE</scope>
</reference>
<organism evidence="2">
    <name type="scientific">marine metagenome</name>
    <dbReference type="NCBI Taxonomy" id="408172"/>
    <lineage>
        <taxon>unclassified sequences</taxon>
        <taxon>metagenomes</taxon>
        <taxon>ecological metagenomes</taxon>
    </lineage>
</organism>
<dbReference type="AlphaFoldDB" id="A0A382RLJ3"/>
<accession>A0A382RLJ3</accession>
<dbReference type="EMBL" id="UINC01122633">
    <property type="protein sequence ID" value="SVC98564.1"/>
    <property type="molecule type" value="Genomic_DNA"/>
</dbReference>
<feature type="non-terminal residue" evidence="2">
    <location>
        <position position="24"/>
    </location>
</feature>
<gene>
    <name evidence="2" type="ORF">METZ01_LOCUS351418</name>
</gene>